<dbReference type="AlphaFoldDB" id="C5BMB8"/>
<organism evidence="1 2">
    <name type="scientific">Teredinibacter turnerae (strain ATCC 39867 / T7901)</name>
    <dbReference type="NCBI Taxonomy" id="377629"/>
    <lineage>
        <taxon>Bacteria</taxon>
        <taxon>Pseudomonadati</taxon>
        <taxon>Pseudomonadota</taxon>
        <taxon>Gammaproteobacteria</taxon>
        <taxon>Cellvibrionales</taxon>
        <taxon>Cellvibrionaceae</taxon>
        <taxon>Teredinibacter</taxon>
    </lineage>
</organism>
<keyword evidence="2" id="KW-1185">Reference proteome</keyword>
<evidence type="ECO:0000313" key="1">
    <source>
        <dbReference type="EMBL" id="ACR12869.1"/>
    </source>
</evidence>
<dbReference type="Proteomes" id="UP000009080">
    <property type="component" value="Chromosome"/>
</dbReference>
<protein>
    <submittedName>
        <fullName evidence="1">Uncharacterized protein</fullName>
    </submittedName>
</protein>
<accession>C5BMB8</accession>
<evidence type="ECO:0000313" key="2">
    <source>
        <dbReference type="Proteomes" id="UP000009080"/>
    </source>
</evidence>
<sequence length="72" mass="8164">MLHRHQRVASPANLARVSTNIIFSESAIHPKNGGFFYYVCAIRNTLFERLFPSPRVKLARIALYQIEFSGAA</sequence>
<proteinExistence type="predicted"/>
<reference evidence="1 2" key="1">
    <citation type="journal article" date="2009" name="PLoS ONE">
        <title>The complete genome of Teredinibacter turnerae T7901: an intracellular endosymbiont of marine wood-boring bivalves (shipworms).</title>
        <authorList>
            <person name="Yang J.C."/>
            <person name="Madupu R."/>
            <person name="Durkin A.S."/>
            <person name="Ekborg N.A."/>
            <person name="Pedamallu C.S."/>
            <person name="Hostetler J.B."/>
            <person name="Radune D."/>
            <person name="Toms B.S."/>
            <person name="Henrissat B."/>
            <person name="Coutinho P.M."/>
            <person name="Schwarz S."/>
            <person name="Field L."/>
            <person name="Trindade-Silva A.E."/>
            <person name="Soares C.A.G."/>
            <person name="Elshahawi S."/>
            <person name="Hanora A."/>
            <person name="Schmidt E.W."/>
            <person name="Haygood M.G."/>
            <person name="Posfai J."/>
            <person name="Benner J."/>
            <person name="Madinger C."/>
            <person name="Nove J."/>
            <person name="Anton B."/>
            <person name="Chaudhary K."/>
            <person name="Foster J."/>
            <person name="Holman A."/>
            <person name="Kumar S."/>
            <person name="Lessard P.A."/>
            <person name="Luyten Y.A."/>
            <person name="Slatko B."/>
            <person name="Wood N."/>
            <person name="Wu B."/>
            <person name="Teplitski M."/>
            <person name="Mougous J.D."/>
            <person name="Ward N."/>
            <person name="Eisen J.A."/>
            <person name="Badger J.H."/>
            <person name="Distel D.L."/>
        </authorList>
    </citation>
    <scope>NUCLEOTIDE SEQUENCE [LARGE SCALE GENOMIC DNA]</scope>
    <source>
        <strain evidence="2">ATCC 39867 / T7901</strain>
    </source>
</reference>
<dbReference type="EMBL" id="CP001614">
    <property type="protein sequence ID" value="ACR12869.1"/>
    <property type="molecule type" value="Genomic_DNA"/>
</dbReference>
<dbReference type="HOGENOM" id="CLU_2720948_0_0_6"/>
<dbReference type="KEGG" id="ttu:TERTU_0381"/>
<gene>
    <name evidence="1" type="ordered locus">TERTU_0381</name>
</gene>
<dbReference type="STRING" id="377629.TERTU_0381"/>
<name>C5BMB8_TERTT</name>